<evidence type="ECO:0000256" key="5">
    <source>
        <dbReference type="SAM" id="MobiDB-lite"/>
    </source>
</evidence>
<evidence type="ECO:0000313" key="6">
    <source>
        <dbReference type="EMBL" id="KAK7462679.1"/>
    </source>
</evidence>
<dbReference type="SUPFAM" id="SSF54768">
    <property type="entry name" value="dsRNA-binding domain-like"/>
    <property type="match status" value="1"/>
</dbReference>
<accession>A0ABR1JLV4</accession>
<keyword evidence="3" id="KW-0233">DNA recombination</keyword>
<keyword evidence="4" id="KW-0234">DNA repair</keyword>
<dbReference type="EMBL" id="JBANRG010000010">
    <property type="protein sequence ID" value="KAK7462679.1"/>
    <property type="molecule type" value="Genomic_DNA"/>
</dbReference>
<feature type="region of interest" description="Disordered" evidence="5">
    <location>
        <begin position="414"/>
        <end position="607"/>
    </location>
</feature>
<dbReference type="Proteomes" id="UP001498398">
    <property type="component" value="Unassembled WGS sequence"/>
</dbReference>
<evidence type="ECO:0000256" key="4">
    <source>
        <dbReference type="ARBA" id="ARBA00023204"/>
    </source>
</evidence>
<feature type="compositionally biased region" description="Low complexity" evidence="5">
    <location>
        <begin position="332"/>
        <end position="342"/>
    </location>
</feature>
<gene>
    <name evidence="6" type="primary">RAD52</name>
    <name evidence="6" type="ORF">VKT23_007267</name>
</gene>
<feature type="region of interest" description="Disordered" evidence="5">
    <location>
        <begin position="322"/>
        <end position="348"/>
    </location>
</feature>
<feature type="compositionally biased region" description="Polar residues" evidence="5">
    <location>
        <begin position="489"/>
        <end position="506"/>
    </location>
</feature>
<organism evidence="6 7">
    <name type="scientific">Marasmiellus scandens</name>
    <dbReference type="NCBI Taxonomy" id="2682957"/>
    <lineage>
        <taxon>Eukaryota</taxon>
        <taxon>Fungi</taxon>
        <taxon>Dikarya</taxon>
        <taxon>Basidiomycota</taxon>
        <taxon>Agaricomycotina</taxon>
        <taxon>Agaricomycetes</taxon>
        <taxon>Agaricomycetidae</taxon>
        <taxon>Agaricales</taxon>
        <taxon>Marasmiineae</taxon>
        <taxon>Omphalotaceae</taxon>
        <taxon>Marasmiellus</taxon>
    </lineage>
</organism>
<feature type="compositionally biased region" description="Low complexity" evidence="5">
    <location>
        <begin position="453"/>
        <end position="467"/>
    </location>
</feature>
<dbReference type="PANTHER" id="PTHR12132">
    <property type="entry name" value="DNA REPAIR AND RECOMBINATION PROTEIN RAD52, RAD59"/>
    <property type="match status" value="1"/>
</dbReference>
<evidence type="ECO:0000256" key="3">
    <source>
        <dbReference type="ARBA" id="ARBA00023172"/>
    </source>
</evidence>
<reference evidence="6 7" key="1">
    <citation type="submission" date="2024-01" db="EMBL/GenBank/DDBJ databases">
        <title>A draft genome for the cacao thread blight pathogen Marasmiellus scandens.</title>
        <authorList>
            <person name="Baruah I.K."/>
            <person name="Leung J."/>
            <person name="Bukari Y."/>
            <person name="Amoako-Attah I."/>
            <person name="Meinhardt L.W."/>
            <person name="Bailey B.A."/>
            <person name="Cohen S.P."/>
        </authorList>
    </citation>
    <scope>NUCLEOTIDE SEQUENCE [LARGE SCALE GENOMIC DNA]</scope>
    <source>
        <strain evidence="6 7">GH-19</strain>
    </source>
</reference>
<comment type="caution">
    <text evidence="6">The sequence shown here is derived from an EMBL/GenBank/DDBJ whole genome shotgun (WGS) entry which is preliminary data.</text>
</comment>
<feature type="compositionally biased region" description="Low complexity" evidence="5">
    <location>
        <begin position="265"/>
        <end position="278"/>
    </location>
</feature>
<feature type="compositionally biased region" description="Basic and acidic residues" evidence="5">
    <location>
        <begin position="181"/>
        <end position="193"/>
    </location>
</feature>
<evidence type="ECO:0000256" key="2">
    <source>
        <dbReference type="ARBA" id="ARBA00022763"/>
    </source>
</evidence>
<feature type="region of interest" description="Disordered" evidence="5">
    <location>
        <begin position="181"/>
        <end position="233"/>
    </location>
</feature>
<dbReference type="PANTHER" id="PTHR12132:SF1">
    <property type="entry name" value="DNA REPAIR PROTEIN RAD52 HOMOLOG"/>
    <property type="match status" value="1"/>
</dbReference>
<feature type="compositionally biased region" description="Low complexity" evidence="5">
    <location>
        <begin position="201"/>
        <end position="220"/>
    </location>
</feature>
<feature type="compositionally biased region" description="Low complexity" evidence="5">
    <location>
        <begin position="476"/>
        <end position="488"/>
    </location>
</feature>
<feature type="compositionally biased region" description="Low complexity" evidence="5">
    <location>
        <begin position="520"/>
        <end position="533"/>
    </location>
</feature>
<dbReference type="Gene3D" id="3.30.390.80">
    <property type="entry name" value="DNA repair protein Rad52/59/22"/>
    <property type="match status" value="1"/>
</dbReference>
<name>A0ABR1JLV4_9AGAR</name>
<evidence type="ECO:0000256" key="1">
    <source>
        <dbReference type="ARBA" id="ARBA00006638"/>
    </source>
</evidence>
<keyword evidence="2" id="KW-0227">DNA damage</keyword>
<comment type="similarity">
    <text evidence="1">Belongs to the RAD52 family.</text>
</comment>
<dbReference type="InterPro" id="IPR042525">
    <property type="entry name" value="Rad52_Rad59_Rad22_sf"/>
</dbReference>
<dbReference type="InterPro" id="IPR041247">
    <property type="entry name" value="Rad52_fam"/>
</dbReference>
<proteinExistence type="inferred from homology"/>
<dbReference type="InterPro" id="IPR007232">
    <property type="entry name" value="Rad52_Rad59_Rad22"/>
</dbReference>
<sequence>MHGKSQPMSLFNDDPSLLDLTRNTASQIASLQAKLNQQLGPEYISTRPGPGGGPKLVYAEGWKIINLANEVFGFNGWSSNLVNLSTDFCDFNEETRRYNVGVTAIVRVTLRDGVYHEDVGYGILENSKSKGQALDKCKKEAVTDGLKRALRNFGNLLGNCLYDKAYTNEIVKVKVQPPKFDKSQLHRRPEFAEPKPGPVPSTSTTDASASASTSTASTSSKQPTAGSSHHGNNTISAIKLETKPQRSSSLSASAREQVRNIIEGSSSTNTTTVMTTSTPVAKPKPNVHKPPITGLNTPITTPAVNQALGQAGRRVQFTESPLATKAPPAPQQPQQNDHPLQQSHTAQPEVLDSTEDIADDDSFSYAFGSDDDAFLATVDLGEGDLGRPIDVNEGLGGTNLGQSTTTLLDEDLLDTSSAHPPRQMQEEECSGLARGEPVPPPVPVLQNSNITRSSVFGGQGSSSSLSSGGLGNNKAPTRQQTTHQRPQQSAHSSNRPNENQNPSSHFNEALPPPSFKNINGSSTPSSTRRGGFSFPAEVRQQPQQFSSGVGMKRNHDAMKSSAAANPAQMSRRPAQGMGLMNAQGNVARQPLGNLDLTESGDAKRVRR</sequence>
<keyword evidence="7" id="KW-1185">Reference proteome</keyword>
<dbReference type="Pfam" id="PF04098">
    <property type="entry name" value="Rad52_Rad22"/>
    <property type="match status" value="1"/>
</dbReference>
<evidence type="ECO:0000313" key="7">
    <source>
        <dbReference type="Proteomes" id="UP001498398"/>
    </source>
</evidence>
<feature type="region of interest" description="Disordered" evidence="5">
    <location>
        <begin position="264"/>
        <end position="297"/>
    </location>
</feature>
<protein>
    <submittedName>
        <fullName evidence="6">DNA repair protein rad52</fullName>
    </submittedName>
</protein>
<feature type="compositionally biased region" description="Polar residues" evidence="5">
    <location>
        <begin position="221"/>
        <end position="233"/>
    </location>
</feature>